<protein>
    <submittedName>
        <fullName evidence="3">Uncharacterized protein C9orf152 homolog</fullName>
    </submittedName>
</protein>
<dbReference type="KEGG" id="muo:115460055"/>
<reference evidence="3" key="1">
    <citation type="submission" date="2025-08" db="UniProtKB">
        <authorList>
            <consortium name="RefSeq"/>
        </authorList>
    </citation>
    <scope>IDENTIFICATION</scope>
</reference>
<dbReference type="Proteomes" id="UP000515156">
    <property type="component" value="Chromosome 1"/>
</dbReference>
<dbReference type="CTD" id="100512390"/>
<evidence type="ECO:0000259" key="1">
    <source>
        <dbReference type="Pfam" id="PF15733"/>
    </source>
</evidence>
<dbReference type="RefSeq" id="XP_030045767.1">
    <property type="nucleotide sequence ID" value="XM_030189907.1"/>
</dbReference>
<feature type="domain" description="TBC1" evidence="1">
    <location>
        <begin position="66"/>
        <end position="165"/>
    </location>
</feature>
<dbReference type="PANTHER" id="PTHR36290:SF1">
    <property type="entry name" value="RIKEN CDNA D630039A03 GENE"/>
    <property type="match status" value="1"/>
</dbReference>
<gene>
    <name evidence="3" type="primary">C1H9orf152</name>
</gene>
<proteinExistence type="predicted"/>
<dbReference type="Pfam" id="PF15733">
    <property type="entry name" value="DUF4682"/>
    <property type="match status" value="1"/>
</dbReference>
<dbReference type="InterPro" id="IPR032738">
    <property type="entry name" value="Tbc1d30_C"/>
</dbReference>
<accession>A0A6P7WRF9</accession>
<evidence type="ECO:0000313" key="2">
    <source>
        <dbReference type="Proteomes" id="UP000515156"/>
    </source>
</evidence>
<name>A0A6P7WRF9_9AMPH</name>
<dbReference type="InParanoid" id="A0A6P7WRF9"/>
<dbReference type="PANTHER" id="PTHR36290">
    <property type="entry name" value="RIKEN CDNA D630039A03 GENE"/>
    <property type="match status" value="1"/>
</dbReference>
<organism evidence="2 3">
    <name type="scientific">Microcaecilia unicolor</name>
    <dbReference type="NCBI Taxonomy" id="1415580"/>
    <lineage>
        <taxon>Eukaryota</taxon>
        <taxon>Metazoa</taxon>
        <taxon>Chordata</taxon>
        <taxon>Craniata</taxon>
        <taxon>Vertebrata</taxon>
        <taxon>Euteleostomi</taxon>
        <taxon>Amphibia</taxon>
        <taxon>Gymnophiona</taxon>
        <taxon>Siphonopidae</taxon>
        <taxon>Microcaecilia</taxon>
    </lineage>
</organism>
<dbReference type="AlphaFoldDB" id="A0A6P7WRF9"/>
<dbReference type="GeneID" id="115460055"/>
<dbReference type="OrthoDB" id="9935880at2759"/>
<dbReference type="FunCoup" id="A0A6P7WRF9">
    <property type="interactions" value="9"/>
</dbReference>
<keyword evidence="2" id="KW-1185">Reference proteome</keyword>
<sequence>MFSTLLALYKQMMEMTVHSCCCCRDLSSWWEETQRANKYMGEIVSVTRTLAKHPADCAGQPSKMDISLLEEQYYSIKEKQKQQTHIIVYKTGKTGPIPRESPISTNALNKRSQKLKALNGHIPVRGVTLEVSGNCSLQDQNATWHTHLDVHRLVQVDYHNTLYNTEPAINTGIRLDTETDKPAVLSNSSTEAKTNFLDSRRLSNTSTQESQIMFPSIQRKVSLKSITPTTWSSHTPTKLISVSNKYYPFPQKKTPKISEVARQLGLYVTHQVNSSTPTKGIV</sequence>
<evidence type="ECO:0000313" key="3">
    <source>
        <dbReference type="RefSeq" id="XP_030045767.1"/>
    </source>
</evidence>